<evidence type="ECO:0000256" key="3">
    <source>
        <dbReference type="ARBA" id="ARBA00022729"/>
    </source>
</evidence>
<keyword evidence="2 4" id="KW-0813">Transport</keyword>
<dbReference type="GO" id="GO:0007155">
    <property type="term" value="P:cell adhesion"/>
    <property type="evidence" value="ECO:0007669"/>
    <property type="project" value="InterPro"/>
</dbReference>
<dbReference type="Gene3D" id="3.40.50.1980">
    <property type="entry name" value="Nitrogenase molybdenum iron protein domain"/>
    <property type="match status" value="2"/>
</dbReference>
<dbReference type="GO" id="GO:0046872">
    <property type="term" value="F:metal ion binding"/>
    <property type="evidence" value="ECO:0007669"/>
    <property type="project" value="InterPro"/>
</dbReference>
<dbReference type="InterPro" id="IPR006129">
    <property type="entry name" value="AdhesinB"/>
</dbReference>
<dbReference type="PRINTS" id="PR00690">
    <property type="entry name" value="ADHESNFAMILY"/>
</dbReference>
<name>E3CX84_9BACT</name>
<dbReference type="InterPro" id="IPR006128">
    <property type="entry name" value="Lipoprotein_PsaA-like"/>
</dbReference>
<dbReference type="PRINTS" id="PR00691">
    <property type="entry name" value="ADHESINB"/>
</dbReference>
<dbReference type="AlphaFoldDB" id="E3CX84"/>
<feature type="signal peptide" evidence="5">
    <location>
        <begin position="1"/>
        <end position="21"/>
    </location>
</feature>
<dbReference type="GO" id="GO:0030001">
    <property type="term" value="P:metal ion transport"/>
    <property type="evidence" value="ECO:0007669"/>
    <property type="project" value="InterPro"/>
</dbReference>
<gene>
    <name evidence="6" type="ORF">Apau_0163</name>
</gene>
<evidence type="ECO:0000256" key="1">
    <source>
        <dbReference type="ARBA" id="ARBA00011028"/>
    </source>
</evidence>
<sequence>MRRRLFCALCLVLALCLPAAAAPLRVFVPIPPLKYLAERVGGNRVAVSVLVPPGADPHTFEPRPRLMAELSRAAGCFSLGMPFEKALLDRVVRTAPSLAVIPADRGILRIPMEEHGHEGAGEAGTRPENLDPHIWLSPRNGLKMVRNLRDGLISLDPAGAATYRRNAEALSREIRELDRDLSSLLAPRKGMTLMVFHPAWGYFCRDYGLRQVAVEVEGKEPKPAQMKALIDRGRELKVKVLFLQPQISARSAATLAEALNARVVKADPLAEDWLGNLRRQARIFREALD</sequence>
<dbReference type="Pfam" id="PF01297">
    <property type="entry name" value="ZnuA"/>
    <property type="match status" value="1"/>
</dbReference>
<dbReference type="InterPro" id="IPR050492">
    <property type="entry name" value="Bact_metal-bind_prot9"/>
</dbReference>
<evidence type="ECO:0000313" key="6">
    <source>
        <dbReference type="EMBL" id="EFQ22600.1"/>
    </source>
</evidence>
<dbReference type="SUPFAM" id="SSF53807">
    <property type="entry name" value="Helical backbone' metal receptor"/>
    <property type="match status" value="1"/>
</dbReference>
<evidence type="ECO:0000256" key="2">
    <source>
        <dbReference type="ARBA" id="ARBA00022448"/>
    </source>
</evidence>
<evidence type="ECO:0000256" key="5">
    <source>
        <dbReference type="SAM" id="SignalP"/>
    </source>
</evidence>
<dbReference type="EMBL" id="CM001022">
    <property type="protein sequence ID" value="EFQ22600.1"/>
    <property type="molecule type" value="Genomic_DNA"/>
</dbReference>
<feature type="chain" id="PRO_5005673380" evidence="5">
    <location>
        <begin position="22"/>
        <end position="289"/>
    </location>
</feature>
<dbReference type="Proteomes" id="UP000005096">
    <property type="component" value="Chromosome"/>
</dbReference>
<dbReference type="OrthoDB" id="9810636at2"/>
<dbReference type="PaxDb" id="584708-Apau_0163"/>
<evidence type="ECO:0000313" key="7">
    <source>
        <dbReference type="Proteomes" id="UP000005096"/>
    </source>
</evidence>
<comment type="similarity">
    <text evidence="1 4">Belongs to the bacterial solute-binding protein 9 family.</text>
</comment>
<keyword evidence="3 5" id="KW-0732">Signal</keyword>
<proteinExistence type="inferred from homology"/>
<organism evidence="6 7">
    <name type="scientific">Aminomonas paucivorans DSM 12260</name>
    <dbReference type="NCBI Taxonomy" id="584708"/>
    <lineage>
        <taxon>Bacteria</taxon>
        <taxon>Thermotogati</taxon>
        <taxon>Synergistota</taxon>
        <taxon>Synergistia</taxon>
        <taxon>Synergistales</taxon>
        <taxon>Synergistaceae</taxon>
        <taxon>Aminomonas</taxon>
    </lineage>
</organism>
<dbReference type="InterPro" id="IPR006127">
    <property type="entry name" value="ZnuA-like"/>
</dbReference>
<evidence type="ECO:0000256" key="4">
    <source>
        <dbReference type="RuleBase" id="RU003512"/>
    </source>
</evidence>
<protein>
    <submittedName>
        <fullName evidence="6">Periplasmic solute binding protein</fullName>
    </submittedName>
</protein>
<accession>E3CX84</accession>
<reference evidence="6 7" key="1">
    <citation type="journal article" date="2010" name="Stand. Genomic Sci.">
        <title>Non-contiguous finished genome sequence of Aminomonas paucivorans type strain (GLU-3).</title>
        <authorList>
            <person name="Pitluck S."/>
            <person name="Yasawong M."/>
            <person name="Held B."/>
            <person name="Lapidus A."/>
            <person name="Nolan M."/>
            <person name="Copeland A."/>
            <person name="Lucas S."/>
            <person name="Del Rio T.G."/>
            <person name="Tice H."/>
            <person name="Cheng J.F."/>
            <person name="Chertkov O."/>
            <person name="Goodwin L."/>
            <person name="Tapia R."/>
            <person name="Han C."/>
            <person name="Liolios K."/>
            <person name="Ivanova N."/>
            <person name="Mavromatis K."/>
            <person name="Ovchinnikova G."/>
            <person name="Pati A."/>
            <person name="Chen A."/>
            <person name="Palaniappan K."/>
            <person name="Land M."/>
            <person name="Hauser L."/>
            <person name="Chang Y.J."/>
            <person name="Jeffries C.D."/>
            <person name="Pukall R."/>
            <person name="Spring S."/>
            <person name="Rohde M."/>
            <person name="Sikorski J."/>
            <person name="Goker M."/>
            <person name="Woyke T."/>
            <person name="Bristow J."/>
            <person name="Eisen J.A."/>
            <person name="Markowitz V."/>
            <person name="Hugenholtz P."/>
            <person name="Kyrpides N.C."/>
            <person name="Klenk H.P."/>
        </authorList>
    </citation>
    <scope>NUCLEOTIDE SEQUENCE [LARGE SCALE GENOMIC DNA]</scope>
    <source>
        <strain evidence="6 7">DSM 12260</strain>
    </source>
</reference>
<dbReference type="eggNOG" id="COG0803">
    <property type="taxonomic scope" value="Bacteria"/>
</dbReference>
<dbReference type="PANTHER" id="PTHR42953:SF3">
    <property type="entry name" value="HIGH-AFFINITY ZINC UPTAKE SYSTEM PROTEIN ZNUA"/>
    <property type="match status" value="1"/>
</dbReference>
<dbReference type="STRING" id="584708.Apau_0163"/>
<dbReference type="PANTHER" id="PTHR42953">
    <property type="entry name" value="HIGH-AFFINITY ZINC UPTAKE SYSTEM PROTEIN ZNUA-RELATED"/>
    <property type="match status" value="1"/>
</dbReference>
<dbReference type="RefSeq" id="WP_006299744.1">
    <property type="nucleotide sequence ID" value="NZ_CM001022.1"/>
</dbReference>
<dbReference type="HOGENOM" id="CLU_016838_1_0_0"/>
<keyword evidence="7" id="KW-1185">Reference proteome</keyword>